<evidence type="ECO:0000313" key="1">
    <source>
        <dbReference type="EMBL" id="MCB8611396.1"/>
    </source>
</evidence>
<accession>A0A2T3FJR9</accession>
<dbReference type="GeneID" id="77471971"/>
<proteinExistence type="predicted"/>
<dbReference type="EMBL" id="JAJDKZ010000053">
    <property type="protein sequence ID" value="MCB8611396.1"/>
    <property type="molecule type" value="Genomic_DNA"/>
</dbReference>
<dbReference type="AlphaFoldDB" id="A0A2T3FJR9"/>
<comment type="caution">
    <text evidence="2">The sequence shown here is derived from an EMBL/GenBank/DDBJ whole genome shotgun (WGS) entry which is preliminary data.</text>
</comment>
<dbReference type="Proteomes" id="UP001198439">
    <property type="component" value="Unassembled WGS sequence"/>
</dbReference>
<keyword evidence="3" id="KW-1185">Reference proteome</keyword>
<evidence type="ECO:0000313" key="2">
    <source>
        <dbReference type="EMBL" id="PST35527.1"/>
    </source>
</evidence>
<evidence type="ECO:0000313" key="3">
    <source>
        <dbReference type="Proteomes" id="UP000241201"/>
    </source>
</evidence>
<reference evidence="2" key="2">
    <citation type="journal article" date="2019" name="Int. J. Syst. Evol. Microbiol.">
        <title>Faecalibacillus intestinalis gen. nov., sp. nov. and Faecalibacillus faecis sp. nov., isolated from human faeces.</title>
        <authorList>
            <person name="Seo B."/>
            <person name="Jeon K."/>
            <person name="Baek I."/>
            <person name="Lee Y.M."/>
            <person name="Baek K."/>
            <person name="Ko G."/>
        </authorList>
    </citation>
    <scope>NUCLEOTIDE SEQUENCE</scope>
    <source>
        <strain evidence="2">SNUG30370</strain>
    </source>
</reference>
<organism evidence="2 3">
    <name type="scientific">Faecalibacillus faecis</name>
    <dbReference type="NCBI Taxonomy" id="1982628"/>
    <lineage>
        <taxon>Bacteria</taxon>
        <taxon>Bacillati</taxon>
        <taxon>Bacillota</taxon>
        <taxon>Erysipelotrichia</taxon>
        <taxon>Erysipelotrichales</taxon>
        <taxon>Coprobacillaceae</taxon>
        <taxon>Faecalibacillus</taxon>
    </lineage>
</organism>
<dbReference type="EMBL" id="PYLP01000032">
    <property type="protein sequence ID" value="PST35527.1"/>
    <property type="molecule type" value="Genomic_DNA"/>
</dbReference>
<sequence length="100" mass="11715">MLGTLYVVLSSSKEEDYQKVKKELLEIYPDFSVSPYKESQMEKDAVEFFATCQITKEKAKEVLDQLNNDWDGEVDDCIAYGFNTKMFDSLVYHLNFQLYD</sequence>
<name>A0A2T3FJR9_9FIRM</name>
<dbReference type="Proteomes" id="UP000241201">
    <property type="component" value="Unassembled WGS sequence"/>
</dbReference>
<reference evidence="1" key="3">
    <citation type="submission" date="2021-10" db="EMBL/GenBank/DDBJ databases">
        <title>Collection of gut derived symbiotic bacterial strains cultured from healthy donors.</title>
        <authorList>
            <person name="Lin H."/>
            <person name="Littmann E."/>
            <person name="Kohout C."/>
            <person name="Pamer E.G."/>
        </authorList>
    </citation>
    <scope>NUCLEOTIDE SEQUENCE</scope>
    <source>
        <strain evidence="1">DFI.4.48</strain>
    </source>
</reference>
<protein>
    <submittedName>
        <fullName evidence="2">Uncharacterized protein</fullName>
    </submittedName>
</protein>
<dbReference type="RefSeq" id="WP_048924827.1">
    <property type="nucleotide sequence ID" value="NZ_DAWBWI010000078.1"/>
</dbReference>
<reference evidence="3" key="1">
    <citation type="submission" date="2018-03" db="EMBL/GenBank/DDBJ databases">
        <title>Lachnoclostridium SNUG30370 gen.nov., sp.nov., isolated from human faeces.</title>
        <authorList>
            <person name="Seo B."/>
            <person name="Jeon K."/>
            <person name="Ko G."/>
        </authorList>
    </citation>
    <scope>NUCLEOTIDE SEQUENCE [LARGE SCALE GENOMIC DNA]</scope>
    <source>
        <strain evidence="3">SNUG30370</strain>
    </source>
</reference>
<gene>
    <name evidence="2" type="ORF">C7U55_12865</name>
    <name evidence="1" type="ORF">LJD69_12415</name>
</gene>